<accession>A0A9K3D9E8</accession>
<sequence>MDSAVIAAVSAVLVVLLSTIILIAFETIPTNHAGLLYHSWDVSVDAKTYYEGWHFVGPWRYVCVYSQSLEYA</sequence>
<keyword evidence="1" id="KW-0812">Transmembrane</keyword>
<gene>
    <name evidence="2" type="ORF">KIPB_012761</name>
</gene>
<dbReference type="AlphaFoldDB" id="A0A9K3D9E8"/>
<evidence type="ECO:0000256" key="1">
    <source>
        <dbReference type="SAM" id="Phobius"/>
    </source>
</evidence>
<feature type="transmembrane region" description="Helical" evidence="1">
    <location>
        <begin position="6"/>
        <end position="25"/>
    </location>
</feature>
<comment type="caution">
    <text evidence="2">The sequence shown here is derived from an EMBL/GenBank/DDBJ whole genome shotgun (WGS) entry which is preliminary data.</text>
</comment>
<dbReference type="Proteomes" id="UP000265618">
    <property type="component" value="Unassembled WGS sequence"/>
</dbReference>
<evidence type="ECO:0000313" key="3">
    <source>
        <dbReference type="Proteomes" id="UP000265618"/>
    </source>
</evidence>
<protein>
    <submittedName>
        <fullName evidence="2">Uncharacterized protein</fullName>
    </submittedName>
</protein>
<dbReference type="EMBL" id="BDIP01005763">
    <property type="protein sequence ID" value="GIQ90100.1"/>
    <property type="molecule type" value="Genomic_DNA"/>
</dbReference>
<name>A0A9K3D9E8_9EUKA</name>
<evidence type="ECO:0000313" key="2">
    <source>
        <dbReference type="EMBL" id="GIQ90100.1"/>
    </source>
</evidence>
<proteinExistence type="predicted"/>
<organism evidence="2 3">
    <name type="scientific">Kipferlia bialata</name>
    <dbReference type="NCBI Taxonomy" id="797122"/>
    <lineage>
        <taxon>Eukaryota</taxon>
        <taxon>Metamonada</taxon>
        <taxon>Carpediemonas-like organisms</taxon>
        <taxon>Kipferlia</taxon>
    </lineage>
</organism>
<keyword evidence="3" id="KW-1185">Reference proteome</keyword>
<keyword evidence="1" id="KW-0472">Membrane</keyword>
<keyword evidence="1" id="KW-1133">Transmembrane helix</keyword>
<reference evidence="2 3" key="1">
    <citation type="journal article" date="2018" name="PLoS ONE">
        <title>The draft genome of Kipferlia bialata reveals reductive genome evolution in fornicate parasites.</title>
        <authorList>
            <person name="Tanifuji G."/>
            <person name="Takabayashi S."/>
            <person name="Kume K."/>
            <person name="Takagi M."/>
            <person name="Nakayama T."/>
            <person name="Kamikawa R."/>
            <person name="Inagaki Y."/>
            <person name="Hashimoto T."/>
        </authorList>
    </citation>
    <scope>NUCLEOTIDE SEQUENCE [LARGE SCALE GENOMIC DNA]</scope>
    <source>
        <strain evidence="2">NY0173</strain>
    </source>
</reference>